<sequence length="216" mass="25609">MIDLSNERVINKFVANFIKRWGRLDSNYLNDAEEAFNDIIAVNLRKHFKKFNIDSTFIEDLKKFPNEWNRNLYLSTKIGNRIGKQIKLLNQIGSKKLTNKQIKRLINLINRFPIDKITVFQKRLRSNNYIKFSKIYFKERIEIIKILYDLTKITKICSDYVNDPNSIKCKIKSSLISDEEEEDVLMLKKSNGNSDKKEIQVFDNKIFSEEEINCIN</sequence>
<dbReference type="Proteomes" id="UP001378960">
    <property type="component" value="Unassembled WGS sequence"/>
</dbReference>
<dbReference type="EMBL" id="BTGB01000005">
    <property type="protein sequence ID" value="GMM47363.1"/>
    <property type="molecule type" value="Genomic_DNA"/>
</dbReference>
<protein>
    <submittedName>
        <fullName evidence="1">Uncharacterized protein</fullName>
    </submittedName>
</protein>
<evidence type="ECO:0000313" key="1">
    <source>
        <dbReference type="EMBL" id="GMM47363.1"/>
    </source>
</evidence>
<reference evidence="1 2" key="1">
    <citation type="journal article" date="2023" name="Elife">
        <title>Identification of key yeast species and microbe-microbe interactions impacting larval growth of Drosophila in the wild.</title>
        <authorList>
            <person name="Mure A."/>
            <person name="Sugiura Y."/>
            <person name="Maeda R."/>
            <person name="Honda K."/>
            <person name="Sakurai N."/>
            <person name="Takahashi Y."/>
            <person name="Watada M."/>
            <person name="Katoh T."/>
            <person name="Gotoh A."/>
            <person name="Gotoh Y."/>
            <person name="Taniguchi I."/>
            <person name="Nakamura K."/>
            <person name="Hayashi T."/>
            <person name="Katayama T."/>
            <person name="Uemura T."/>
            <person name="Hattori Y."/>
        </authorList>
    </citation>
    <scope>NUCLEOTIDE SEQUENCE [LARGE SCALE GENOMIC DNA]</scope>
    <source>
        <strain evidence="1 2">PK-24</strain>
    </source>
</reference>
<proteinExistence type="predicted"/>
<comment type="caution">
    <text evidence="1">The sequence shown here is derived from an EMBL/GenBank/DDBJ whole genome shotgun (WGS) entry which is preliminary data.</text>
</comment>
<organism evidence="1 2">
    <name type="scientific">Pichia kluyveri</name>
    <name type="common">Yeast</name>
    <dbReference type="NCBI Taxonomy" id="36015"/>
    <lineage>
        <taxon>Eukaryota</taxon>
        <taxon>Fungi</taxon>
        <taxon>Dikarya</taxon>
        <taxon>Ascomycota</taxon>
        <taxon>Saccharomycotina</taxon>
        <taxon>Pichiomycetes</taxon>
        <taxon>Pichiales</taxon>
        <taxon>Pichiaceae</taxon>
        <taxon>Pichia</taxon>
    </lineage>
</organism>
<gene>
    <name evidence="1" type="ORF">DAPK24_039380</name>
</gene>
<evidence type="ECO:0000313" key="2">
    <source>
        <dbReference type="Proteomes" id="UP001378960"/>
    </source>
</evidence>
<name>A0AAV5R810_PICKL</name>
<dbReference type="AlphaFoldDB" id="A0AAV5R810"/>
<keyword evidence="2" id="KW-1185">Reference proteome</keyword>
<accession>A0AAV5R810</accession>